<evidence type="ECO:0000313" key="2">
    <source>
        <dbReference type="Proteomes" id="UP001596445"/>
    </source>
</evidence>
<organism evidence="1 2">
    <name type="scientific">Halovenus salina</name>
    <dbReference type="NCBI Taxonomy" id="1510225"/>
    <lineage>
        <taxon>Archaea</taxon>
        <taxon>Methanobacteriati</taxon>
        <taxon>Methanobacteriota</taxon>
        <taxon>Stenosarchaea group</taxon>
        <taxon>Halobacteria</taxon>
        <taxon>Halobacteriales</taxon>
        <taxon>Haloarculaceae</taxon>
        <taxon>Halovenus</taxon>
    </lineage>
</organism>
<accession>A0ABD5W561</accession>
<dbReference type="RefSeq" id="WP_267161866.1">
    <property type="nucleotide sequence ID" value="NZ_CP112972.1"/>
</dbReference>
<gene>
    <name evidence="1" type="ORF">ACFQQG_14280</name>
</gene>
<sequence length="87" mass="9674">MTETTAEKLRAELEAVFEEASYPVEEPMELASVLPDGPSTTFEADDVSVGVMEFGSEYADYQEYPYESAEALVDDLMAGFREEGLFE</sequence>
<evidence type="ECO:0000313" key="1">
    <source>
        <dbReference type="EMBL" id="MFC7059132.1"/>
    </source>
</evidence>
<dbReference type="Proteomes" id="UP001596445">
    <property type="component" value="Unassembled WGS sequence"/>
</dbReference>
<name>A0ABD5W561_9EURY</name>
<dbReference type="Gene3D" id="1.10.238.80">
    <property type="entry name" value="MTH865-like"/>
    <property type="match status" value="1"/>
</dbReference>
<proteinExistence type="predicted"/>
<dbReference type="AlphaFoldDB" id="A0ABD5W561"/>
<dbReference type="Pfam" id="PF07747">
    <property type="entry name" value="MTH865"/>
    <property type="match status" value="1"/>
</dbReference>
<keyword evidence="2" id="KW-1185">Reference proteome</keyword>
<dbReference type="GeneID" id="76631227"/>
<comment type="caution">
    <text evidence="1">The sequence shown here is derived from an EMBL/GenBank/DDBJ whole genome shotgun (WGS) entry which is preliminary data.</text>
</comment>
<dbReference type="SUPFAM" id="SSF69025">
    <property type="entry name" value="Hypothetical protein MTH865"/>
    <property type="match status" value="1"/>
</dbReference>
<dbReference type="EMBL" id="JBHSZI010000001">
    <property type="protein sequence ID" value="MFC7059132.1"/>
    <property type="molecule type" value="Genomic_DNA"/>
</dbReference>
<protein>
    <submittedName>
        <fullName evidence="1">MTH865 family protein</fullName>
    </submittedName>
</protein>
<dbReference type="InterPro" id="IPR024093">
    <property type="entry name" value="Uncharacterised_MTH865"/>
</dbReference>
<dbReference type="InterPro" id="IPR036825">
    <property type="entry name" value="MTH865-like_sf"/>
</dbReference>
<reference evidence="1 2" key="1">
    <citation type="journal article" date="2019" name="Int. J. Syst. Evol. Microbiol.">
        <title>The Global Catalogue of Microorganisms (GCM) 10K type strain sequencing project: providing services to taxonomists for standard genome sequencing and annotation.</title>
        <authorList>
            <consortium name="The Broad Institute Genomics Platform"/>
            <consortium name="The Broad Institute Genome Sequencing Center for Infectious Disease"/>
            <person name="Wu L."/>
            <person name="Ma J."/>
        </authorList>
    </citation>
    <scope>NUCLEOTIDE SEQUENCE [LARGE SCALE GENOMIC DNA]</scope>
    <source>
        <strain evidence="1 2">JCM 30072</strain>
    </source>
</reference>